<evidence type="ECO:0000256" key="2">
    <source>
        <dbReference type="ARBA" id="ARBA00022771"/>
    </source>
</evidence>
<dbReference type="SUPFAM" id="SSF144232">
    <property type="entry name" value="HIT/MYND zinc finger-like"/>
    <property type="match status" value="1"/>
</dbReference>
<gene>
    <name evidence="6" type="ORF">GLAREA_07658</name>
</gene>
<dbReference type="GeneID" id="19466710"/>
<evidence type="ECO:0000256" key="1">
    <source>
        <dbReference type="ARBA" id="ARBA00022723"/>
    </source>
</evidence>
<keyword evidence="3" id="KW-0862">Zinc</keyword>
<dbReference type="RefSeq" id="XP_008080536.1">
    <property type="nucleotide sequence ID" value="XM_008082345.1"/>
</dbReference>
<dbReference type="InterPro" id="IPR002893">
    <property type="entry name" value="Znf_MYND"/>
</dbReference>
<feature type="domain" description="MYND-type" evidence="5">
    <location>
        <begin position="154"/>
        <end position="193"/>
    </location>
</feature>
<keyword evidence="1" id="KW-0479">Metal-binding</keyword>
<evidence type="ECO:0000313" key="6">
    <source>
        <dbReference type="EMBL" id="EPE32524.1"/>
    </source>
</evidence>
<dbReference type="PROSITE" id="PS50865">
    <property type="entry name" value="ZF_MYND_2"/>
    <property type="match status" value="1"/>
</dbReference>
<dbReference type="eggNOG" id="ENOG502SWU1">
    <property type="taxonomic scope" value="Eukaryota"/>
</dbReference>
<dbReference type="GO" id="GO:0008270">
    <property type="term" value="F:zinc ion binding"/>
    <property type="evidence" value="ECO:0007669"/>
    <property type="project" value="UniProtKB-KW"/>
</dbReference>
<reference evidence="6 7" key="1">
    <citation type="journal article" date="2013" name="BMC Genomics">
        <title>Genomics-driven discovery of the pneumocandin biosynthetic gene cluster in the fungus Glarea lozoyensis.</title>
        <authorList>
            <person name="Chen L."/>
            <person name="Yue Q."/>
            <person name="Zhang X."/>
            <person name="Xiang M."/>
            <person name="Wang C."/>
            <person name="Li S."/>
            <person name="Che Y."/>
            <person name="Ortiz-Lopez F.J."/>
            <person name="Bills G.F."/>
            <person name="Liu X."/>
            <person name="An Z."/>
        </authorList>
    </citation>
    <scope>NUCLEOTIDE SEQUENCE [LARGE SCALE GENOMIC DNA]</scope>
    <source>
        <strain evidence="7">ATCC 20868 / MF5171</strain>
    </source>
</reference>
<dbReference type="AlphaFoldDB" id="S3D5W4"/>
<evidence type="ECO:0000256" key="4">
    <source>
        <dbReference type="PROSITE-ProRule" id="PRU00134"/>
    </source>
</evidence>
<evidence type="ECO:0000259" key="5">
    <source>
        <dbReference type="PROSITE" id="PS50865"/>
    </source>
</evidence>
<dbReference type="Gene3D" id="6.10.140.2220">
    <property type="match status" value="1"/>
</dbReference>
<keyword evidence="2 4" id="KW-0863">Zinc-finger</keyword>
<name>S3D5W4_GLAL2</name>
<keyword evidence="7" id="KW-1185">Reference proteome</keyword>
<dbReference type="EMBL" id="KE145359">
    <property type="protein sequence ID" value="EPE32524.1"/>
    <property type="molecule type" value="Genomic_DNA"/>
</dbReference>
<evidence type="ECO:0000313" key="7">
    <source>
        <dbReference type="Proteomes" id="UP000016922"/>
    </source>
</evidence>
<dbReference type="Proteomes" id="UP000016922">
    <property type="component" value="Unassembled WGS sequence"/>
</dbReference>
<organism evidence="6 7">
    <name type="scientific">Glarea lozoyensis (strain ATCC 20868 / MF5171)</name>
    <dbReference type="NCBI Taxonomy" id="1116229"/>
    <lineage>
        <taxon>Eukaryota</taxon>
        <taxon>Fungi</taxon>
        <taxon>Dikarya</taxon>
        <taxon>Ascomycota</taxon>
        <taxon>Pezizomycotina</taxon>
        <taxon>Leotiomycetes</taxon>
        <taxon>Helotiales</taxon>
        <taxon>Helotiaceae</taxon>
        <taxon>Glarea</taxon>
    </lineage>
</organism>
<accession>S3D5W4</accession>
<sequence length="208" mass="23186">MAPRDETSATLHHTISLHGGNDASLNIEIAQPINPSQILSKHPNSTQAFIQATTHRIQHEVKHSANWTCSCGRPGTEVIHSPMCWMGPDMPGPPYEYRIMDIAGVVCVDGGVCRENWMQYINGIASTTGIQDVHKVIKPYVKGPDPVNPICGSCYVCKKVPESKLLKCNRCKLMRYCGAECQKKDWVRHKGVCKFVEKVEPNKNVVFE</sequence>
<dbReference type="Pfam" id="PF01753">
    <property type="entry name" value="zf-MYND"/>
    <property type="match status" value="1"/>
</dbReference>
<proteinExistence type="predicted"/>
<dbReference type="KEGG" id="glz:GLAREA_07658"/>
<protein>
    <submittedName>
        <fullName evidence="6">HIT/MYND zinc finger-like protein</fullName>
    </submittedName>
</protein>
<dbReference type="OMA" id="THRIQHE"/>
<evidence type="ECO:0000256" key="3">
    <source>
        <dbReference type="ARBA" id="ARBA00022833"/>
    </source>
</evidence>
<dbReference type="HOGENOM" id="CLU_121553_0_0_1"/>
<dbReference type="OrthoDB" id="432970at2759"/>